<evidence type="ECO:0008006" key="4">
    <source>
        <dbReference type="Google" id="ProtNLM"/>
    </source>
</evidence>
<sequence>MPKPPDTMSVTEARAYFANGCKATVKVKRKKSAIEKQLEEALQRHRIHQLEKATGQQVIAELEFHPERKWRFDFFLPAAGVAIEVEGGVWTEGRHTRGKGYIGDMEKYNTAQAMGFRVLRFTPDQLLSPKAISIIKQAIQATI</sequence>
<proteinExistence type="predicted"/>
<evidence type="ECO:0000313" key="3">
    <source>
        <dbReference type="Proteomes" id="UP001500552"/>
    </source>
</evidence>
<dbReference type="Proteomes" id="UP001500552">
    <property type="component" value="Unassembled WGS sequence"/>
</dbReference>
<reference evidence="3" key="1">
    <citation type="journal article" date="2019" name="Int. J. Syst. Evol. Microbiol.">
        <title>The Global Catalogue of Microorganisms (GCM) 10K type strain sequencing project: providing services to taxonomists for standard genome sequencing and annotation.</title>
        <authorList>
            <consortium name="The Broad Institute Genomics Platform"/>
            <consortium name="The Broad Institute Genome Sequencing Center for Infectious Disease"/>
            <person name="Wu L."/>
            <person name="Ma J."/>
        </authorList>
    </citation>
    <scope>NUCLEOTIDE SEQUENCE [LARGE SCALE GENOMIC DNA]</scope>
    <source>
        <strain evidence="3">JCM 17926</strain>
    </source>
</reference>
<evidence type="ECO:0000313" key="2">
    <source>
        <dbReference type="EMBL" id="GAA4434707.1"/>
    </source>
</evidence>
<comment type="caution">
    <text evidence="2">The sequence shown here is derived from an EMBL/GenBank/DDBJ whole genome shotgun (WGS) entry which is preliminary data.</text>
</comment>
<organism evidence="2 3">
    <name type="scientific">Pontibacter saemangeumensis</name>
    <dbReference type="NCBI Taxonomy" id="1084525"/>
    <lineage>
        <taxon>Bacteria</taxon>
        <taxon>Pseudomonadati</taxon>
        <taxon>Bacteroidota</taxon>
        <taxon>Cytophagia</taxon>
        <taxon>Cytophagales</taxon>
        <taxon>Hymenobacteraceae</taxon>
        <taxon>Pontibacter</taxon>
    </lineage>
</organism>
<keyword evidence="3" id="KW-1185">Reference proteome</keyword>
<evidence type="ECO:0000256" key="1">
    <source>
        <dbReference type="SAM" id="Coils"/>
    </source>
</evidence>
<gene>
    <name evidence="2" type="ORF">GCM10023188_25980</name>
</gene>
<protein>
    <recommendedName>
        <fullName evidence="4">DUF559 domain-containing protein</fullName>
    </recommendedName>
</protein>
<name>A0ABP8LT01_9BACT</name>
<feature type="coiled-coil region" evidence="1">
    <location>
        <begin position="24"/>
        <end position="51"/>
    </location>
</feature>
<accession>A0ABP8LT01</accession>
<dbReference type="EMBL" id="BAABHC010000014">
    <property type="protein sequence ID" value="GAA4434707.1"/>
    <property type="molecule type" value="Genomic_DNA"/>
</dbReference>
<dbReference type="Gene3D" id="3.40.960.10">
    <property type="entry name" value="VSR Endonuclease"/>
    <property type="match status" value="1"/>
</dbReference>
<keyword evidence="1" id="KW-0175">Coiled coil</keyword>
<dbReference type="RefSeq" id="WP_345159634.1">
    <property type="nucleotide sequence ID" value="NZ_BAABHC010000014.1"/>
</dbReference>